<proteinExistence type="predicted"/>
<dbReference type="AlphaFoldDB" id="A0A1X7VAB8"/>
<reference evidence="1" key="1">
    <citation type="submission" date="2017-05" db="UniProtKB">
        <authorList>
            <consortium name="EnsemblMetazoa"/>
        </authorList>
    </citation>
    <scope>IDENTIFICATION</scope>
</reference>
<dbReference type="EnsemblMetazoa" id="Aqu2.1.36966_001">
    <property type="protein sequence ID" value="Aqu2.1.36966_001"/>
    <property type="gene ID" value="Aqu2.1.36966"/>
</dbReference>
<accession>A0A1X7VAB8</accession>
<dbReference type="InParanoid" id="A0A1X7VAB8"/>
<name>A0A1X7VAB8_AMPQE</name>
<organism evidence="1">
    <name type="scientific">Amphimedon queenslandica</name>
    <name type="common">Sponge</name>
    <dbReference type="NCBI Taxonomy" id="400682"/>
    <lineage>
        <taxon>Eukaryota</taxon>
        <taxon>Metazoa</taxon>
        <taxon>Porifera</taxon>
        <taxon>Demospongiae</taxon>
        <taxon>Heteroscleromorpha</taxon>
        <taxon>Haplosclerida</taxon>
        <taxon>Niphatidae</taxon>
        <taxon>Amphimedon</taxon>
    </lineage>
</organism>
<protein>
    <submittedName>
        <fullName evidence="1">Uncharacterized protein</fullName>
    </submittedName>
</protein>
<sequence>MVESSLMGFSNQMSRTTFRGSLGQCFMLDWGDDKRQLVDSRSRTEDKCSERTWYFSTGRKSSRMGFEDNDVSKSIVSESGCHCLHRLKSCHRTDQMDVNILAMRQYR</sequence>
<evidence type="ECO:0000313" key="1">
    <source>
        <dbReference type="EnsemblMetazoa" id="Aqu2.1.36966_001"/>
    </source>
</evidence>